<gene>
    <name evidence="2" type="ORF">BRADI_2g55213v3</name>
</gene>
<sequence>MQYFSCPGINHKEHAGELQHNICRPTLAVQMGAQDAPFLGSRKMPHAVRERGTTGASLWSGTPGWERSKGTRNLESPGYACNTPQLYQPIARNLNISAKANLYTRQLTRPKAQWRINDPKGIPLSDSQCRHFHLARTKVAGAEHELVRVATLILSRPRLAYGGHYSKIKLNFVVTTATPPGREEFREAKKEEAENVKRKQQPLLPPACVRRVGFA</sequence>
<dbReference type="InParanoid" id="A0A0Q3RBY2"/>
<protein>
    <submittedName>
        <fullName evidence="2 3">Uncharacterized protein</fullName>
    </submittedName>
</protein>
<feature type="region of interest" description="Disordered" evidence="1">
    <location>
        <begin position="51"/>
        <end position="71"/>
    </location>
</feature>
<dbReference type="Proteomes" id="UP000008810">
    <property type="component" value="Chromosome 2"/>
</dbReference>
<reference evidence="2 3" key="1">
    <citation type="journal article" date="2010" name="Nature">
        <title>Genome sequencing and analysis of the model grass Brachypodium distachyon.</title>
        <authorList>
            <consortium name="International Brachypodium Initiative"/>
        </authorList>
    </citation>
    <scope>NUCLEOTIDE SEQUENCE [LARGE SCALE GENOMIC DNA]</scope>
    <source>
        <strain evidence="2 3">Bd21</strain>
    </source>
</reference>
<reference evidence="2" key="2">
    <citation type="submission" date="2017-06" db="EMBL/GenBank/DDBJ databases">
        <title>WGS assembly of Brachypodium distachyon.</title>
        <authorList>
            <consortium name="The International Brachypodium Initiative"/>
            <person name="Lucas S."/>
            <person name="Harmon-Smith M."/>
            <person name="Lail K."/>
            <person name="Tice H."/>
            <person name="Grimwood J."/>
            <person name="Bruce D."/>
            <person name="Barry K."/>
            <person name="Shu S."/>
            <person name="Lindquist E."/>
            <person name="Wang M."/>
            <person name="Pitluck S."/>
            <person name="Vogel J.P."/>
            <person name="Garvin D.F."/>
            <person name="Mockler T.C."/>
            <person name="Schmutz J."/>
            <person name="Rokhsar D."/>
            <person name="Bevan M.W."/>
        </authorList>
    </citation>
    <scope>NUCLEOTIDE SEQUENCE</scope>
    <source>
        <strain evidence="2">Bd21</strain>
    </source>
</reference>
<evidence type="ECO:0000256" key="1">
    <source>
        <dbReference type="SAM" id="MobiDB-lite"/>
    </source>
</evidence>
<accession>A0A0Q3RBY2</accession>
<proteinExistence type="predicted"/>
<keyword evidence="4" id="KW-1185">Reference proteome</keyword>
<dbReference type="EnsemblPlants" id="KQK10626">
    <property type="protein sequence ID" value="KQK10626"/>
    <property type="gene ID" value="BRADI_2g55213v3"/>
</dbReference>
<evidence type="ECO:0000313" key="4">
    <source>
        <dbReference type="Proteomes" id="UP000008810"/>
    </source>
</evidence>
<reference evidence="3" key="3">
    <citation type="submission" date="2018-08" db="UniProtKB">
        <authorList>
            <consortium name="EnsemblPlants"/>
        </authorList>
    </citation>
    <scope>IDENTIFICATION</scope>
    <source>
        <strain evidence="3">cv. Bd21</strain>
    </source>
</reference>
<name>A0A0Q3RBY2_BRADI</name>
<organism evidence="2">
    <name type="scientific">Brachypodium distachyon</name>
    <name type="common">Purple false brome</name>
    <name type="synonym">Trachynia distachya</name>
    <dbReference type="NCBI Taxonomy" id="15368"/>
    <lineage>
        <taxon>Eukaryota</taxon>
        <taxon>Viridiplantae</taxon>
        <taxon>Streptophyta</taxon>
        <taxon>Embryophyta</taxon>
        <taxon>Tracheophyta</taxon>
        <taxon>Spermatophyta</taxon>
        <taxon>Magnoliopsida</taxon>
        <taxon>Liliopsida</taxon>
        <taxon>Poales</taxon>
        <taxon>Poaceae</taxon>
        <taxon>BOP clade</taxon>
        <taxon>Pooideae</taxon>
        <taxon>Stipodae</taxon>
        <taxon>Brachypodieae</taxon>
        <taxon>Brachypodium</taxon>
    </lineage>
</organism>
<evidence type="ECO:0000313" key="3">
    <source>
        <dbReference type="EnsemblPlants" id="KQK10626"/>
    </source>
</evidence>
<dbReference type="Gramene" id="KQK10626">
    <property type="protein sequence ID" value="KQK10626"/>
    <property type="gene ID" value="BRADI_2g55213v3"/>
</dbReference>
<evidence type="ECO:0000313" key="2">
    <source>
        <dbReference type="EMBL" id="KQK10626.1"/>
    </source>
</evidence>
<dbReference type="AlphaFoldDB" id="A0A0Q3RBY2"/>
<dbReference type="EMBL" id="CM000881">
    <property type="protein sequence ID" value="KQK10626.1"/>
    <property type="molecule type" value="Genomic_DNA"/>
</dbReference>